<dbReference type="KEGG" id="rau:MC5_00390"/>
<feature type="transmembrane region" description="Helical" evidence="1">
    <location>
        <begin position="172"/>
        <end position="193"/>
    </location>
</feature>
<accession>H8K8Y6</accession>
<evidence type="ECO:0000313" key="2">
    <source>
        <dbReference type="EMBL" id="AFC70506.1"/>
    </source>
</evidence>
<protein>
    <submittedName>
        <fullName evidence="2">Uncharacterized protein</fullName>
    </submittedName>
</protein>
<keyword evidence="1" id="KW-0812">Transmembrane</keyword>
<sequence>MAQYNQNNRGNRTNLINTGNLEFTNRDKVKFNKDYAGTITTSKANIGEVTFMNIPNIYEVGAVNKRIEKLAFMDNHVHNLHKNIYAAQVNFDAGTYNVHTNPAPINGNAKINGSTFDLKCDLIFNSDVEFSGNITFNVTGGYSVFFQNNLSSVIADTNIIINITVLILQMQYQYYLFLGLMAVHLFLKGIIIIRLQEL</sequence>
<keyword evidence="1" id="KW-1133">Transmembrane helix</keyword>
<gene>
    <name evidence="2" type="ordered locus">MC5_00390</name>
</gene>
<proteinExistence type="predicted"/>
<organism evidence="2 3">
    <name type="scientific">Rickettsia australis (strain Cutlack)</name>
    <dbReference type="NCBI Taxonomy" id="1105110"/>
    <lineage>
        <taxon>Bacteria</taxon>
        <taxon>Pseudomonadati</taxon>
        <taxon>Pseudomonadota</taxon>
        <taxon>Alphaproteobacteria</taxon>
        <taxon>Rickettsiales</taxon>
        <taxon>Rickettsiaceae</taxon>
        <taxon>Rickettsieae</taxon>
        <taxon>Rickettsia</taxon>
        <taxon>spotted fever group</taxon>
    </lineage>
</organism>
<dbReference type="RefSeq" id="WP_014412050.1">
    <property type="nucleotide sequence ID" value="NC_017058.1"/>
</dbReference>
<evidence type="ECO:0000256" key="1">
    <source>
        <dbReference type="SAM" id="Phobius"/>
    </source>
</evidence>
<keyword evidence="3" id="KW-1185">Reference proteome</keyword>
<dbReference type="Proteomes" id="UP000007589">
    <property type="component" value="Chromosome"/>
</dbReference>
<keyword evidence="1" id="KW-0472">Membrane</keyword>
<evidence type="ECO:0000313" key="3">
    <source>
        <dbReference type="Proteomes" id="UP000007589"/>
    </source>
</evidence>
<dbReference type="EMBL" id="CP003338">
    <property type="protein sequence ID" value="AFC70506.1"/>
    <property type="molecule type" value="Genomic_DNA"/>
</dbReference>
<dbReference type="HOGENOM" id="CLU_1377227_0_0_5"/>
<dbReference type="STRING" id="1105110.MC5_00390"/>
<dbReference type="AlphaFoldDB" id="H8K8Y6"/>
<name>H8K8Y6_RICAC</name>
<reference evidence="3" key="1">
    <citation type="submission" date="2012-02" db="EMBL/GenBank/DDBJ databases">
        <title>Complete genome sequence of Rickettsia australis strain Cutlack.</title>
        <authorList>
            <person name="Johnson S.L."/>
            <person name="Munk A.C."/>
            <person name="Han S."/>
            <person name="Bruce D.C."/>
            <person name="Dasch G.A."/>
        </authorList>
    </citation>
    <scope>NUCLEOTIDE SEQUENCE [LARGE SCALE GENOMIC DNA]</scope>
    <source>
        <strain evidence="3">Cutlack</strain>
    </source>
</reference>